<dbReference type="SUPFAM" id="SSF48452">
    <property type="entry name" value="TPR-like"/>
    <property type="match status" value="1"/>
</dbReference>
<name>A0A5S3V8K9_9GAMM</name>
<comment type="caution">
    <text evidence="1">The sequence shown here is derived from an EMBL/GenBank/DDBJ whole genome shotgun (WGS) entry which is preliminary data.</text>
</comment>
<proteinExistence type="predicted"/>
<reference evidence="1 2" key="1">
    <citation type="submission" date="2018-01" db="EMBL/GenBank/DDBJ databases">
        <authorList>
            <person name="Paulsen S."/>
            <person name="Gram L.K."/>
        </authorList>
    </citation>
    <scope>NUCLEOTIDE SEQUENCE [LARGE SCALE GENOMIC DNA]</scope>
    <source>
        <strain evidence="1 2">S3790</strain>
    </source>
</reference>
<dbReference type="Gene3D" id="1.25.40.10">
    <property type="entry name" value="Tetratricopeptide repeat domain"/>
    <property type="match status" value="1"/>
</dbReference>
<dbReference type="RefSeq" id="WP_138592270.1">
    <property type="nucleotide sequence ID" value="NZ_PNBX01000053.1"/>
</dbReference>
<dbReference type="EMBL" id="PNBX01000053">
    <property type="protein sequence ID" value="TMO67655.1"/>
    <property type="molecule type" value="Genomic_DNA"/>
</dbReference>
<sequence>MQYQDIYQFWFVTCSESDWWKKSVHFDHKIKSQFSVHHRMAMQGELAHWRAEPIGALCEIIILDQFSRNMFRDTPNAFASDALALCLAQHAIDKGVDKQLNDTELSFLYMPFMHSESKIIHQQAEALFRALPNYEFELAHKKIIDQFGRYPHRNQILNRVSSDDELQFLTQAGSSF</sequence>
<dbReference type="AlphaFoldDB" id="A0A5S3V8K9"/>
<dbReference type="Proteomes" id="UP000307217">
    <property type="component" value="Unassembled WGS sequence"/>
</dbReference>
<dbReference type="Gene3D" id="1.20.58.320">
    <property type="entry name" value="TPR-like"/>
    <property type="match status" value="1"/>
</dbReference>
<evidence type="ECO:0000313" key="1">
    <source>
        <dbReference type="EMBL" id="TMO67655.1"/>
    </source>
</evidence>
<protein>
    <submittedName>
        <fullName evidence="1">DUF924 domain-containing protein</fullName>
    </submittedName>
</protein>
<organism evidence="1 2">
    <name type="scientific">Pseudoalteromonas aurantia</name>
    <dbReference type="NCBI Taxonomy" id="43654"/>
    <lineage>
        <taxon>Bacteria</taxon>
        <taxon>Pseudomonadati</taxon>
        <taxon>Pseudomonadota</taxon>
        <taxon>Gammaproteobacteria</taxon>
        <taxon>Alteromonadales</taxon>
        <taxon>Pseudoalteromonadaceae</taxon>
        <taxon>Pseudoalteromonas</taxon>
    </lineage>
</organism>
<dbReference type="InterPro" id="IPR010323">
    <property type="entry name" value="DUF924"/>
</dbReference>
<gene>
    <name evidence="1" type="ORF">CWC19_13000</name>
</gene>
<dbReference type="OrthoDB" id="7593450at2"/>
<dbReference type="Pfam" id="PF06041">
    <property type="entry name" value="DUF924"/>
    <property type="match status" value="1"/>
</dbReference>
<reference evidence="2" key="2">
    <citation type="submission" date="2019-06" db="EMBL/GenBank/DDBJ databases">
        <title>Co-occurence of chitin degradation, pigmentation and bioactivity in marine Pseudoalteromonas.</title>
        <authorList>
            <person name="Sonnenschein E.C."/>
            <person name="Bech P.K."/>
        </authorList>
    </citation>
    <scope>NUCLEOTIDE SEQUENCE [LARGE SCALE GENOMIC DNA]</scope>
    <source>
        <strain evidence="2">S3790</strain>
    </source>
</reference>
<dbReference type="InterPro" id="IPR011990">
    <property type="entry name" value="TPR-like_helical_dom_sf"/>
</dbReference>
<evidence type="ECO:0000313" key="2">
    <source>
        <dbReference type="Proteomes" id="UP000307217"/>
    </source>
</evidence>
<accession>A0A5S3V8K9</accession>